<evidence type="ECO:0000313" key="3">
    <source>
        <dbReference type="EMBL" id="RJE81982.1"/>
    </source>
</evidence>
<evidence type="ECO:0000256" key="1">
    <source>
        <dbReference type="SAM" id="MobiDB-lite"/>
    </source>
</evidence>
<gene>
    <name evidence="3" type="ORF">D3P04_22280</name>
</gene>
<evidence type="ECO:0000256" key="2">
    <source>
        <dbReference type="SAM" id="Phobius"/>
    </source>
</evidence>
<keyword evidence="2" id="KW-0472">Membrane</keyword>
<dbReference type="OrthoDB" id="7776983at2"/>
<comment type="caution">
    <text evidence="3">The sequence shown here is derived from an EMBL/GenBank/DDBJ whole genome shotgun (WGS) entry which is preliminary data.</text>
</comment>
<organism evidence="3 4">
    <name type="scientific">Paracoccus onubensis</name>
    <dbReference type="NCBI Taxonomy" id="1675788"/>
    <lineage>
        <taxon>Bacteria</taxon>
        <taxon>Pseudomonadati</taxon>
        <taxon>Pseudomonadota</taxon>
        <taxon>Alphaproteobacteria</taxon>
        <taxon>Rhodobacterales</taxon>
        <taxon>Paracoccaceae</taxon>
        <taxon>Paracoccus</taxon>
    </lineage>
</organism>
<feature type="compositionally biased region" description="Low complexity" evidence="1">
    <location>
        <begin position="77"/>
        <end position="87"/>
    </location>
</feature>
<feature type="compositionally biased region" description="Acidic residues" evidence="1">
    <location>
        <begin position="88"/>
        <end position="101"/>
    </location>
</feature>
<keyword evidence="2" id="KW-1133">Transmembrane helix</keyword>
<feature type="region of interest" description="Disordered" evidence="1">
    <location>
        <begin position="74"/>
        <end position="101"/>
    </location>
</feature>
<feature type="transmembrane region" description="Helical" evidence="2">
    <location>
        <begin position="34"/>
        <end position="53"/>
    </location>
</feature>
<accession>A0A418SM56</accession>
<evidence type="ECO:0000313" key="4">
    <source>
        <dbReference type="Proteomes" id="UP000284202"/>
    </source>
</evidence>
<dbReference type="AlphaFoldDB" id="A0A418SM56"/>
<name>A0A418SM56_9RHOB</name>
<keyword evidence="2" id="KW-0812">Transmembrane</keyword>
<reference evidence="4" key="1">
    <citation type="submission" date="2018-09" db="EMBL/GenBank/DDBJ databases">
        <title>Acidovorax cavernicola nov. sp. isolated from Gruta de las Maravillas (Aracena, Spain).</title>
        <authorList>
            <person name="Jurado V."/>
            <person name="Gutierrez-Patricio S."/>
            <person name="Gonzalez-Pimentel J.L."/>
            <person name="Miller A.Z."/>
            <person name="Laiz L."/>
            <person name="Saiz-Jimenez C."/>
        </authorList>
    </citation>
    <scope>NUCLEOTIDE SEQUENCE [LARGE SCALE GENOMIC DNA]</scope>
    <source>
        <strain evidence="4">1011MAR3C25</strain>
    </source>
</reference>
<protein>
    <submittedName>
        <fullName evidence="3">Uncharacterized protein</fullName>
    </submittedName>
</protein>
<keyword evidence="4" id="KW-1185">Reference proteome</keyword>
<proteinExistence type="predicted"/>
<feature type="transmembrane region" description="Helical" evidence="2">
    <location>
        <begin position="7"/>
        <end position="28"/>
    </location>
</feature>
<dbReference type="EMBL" id="QZCG01000022">
    <property type="protein sequence ID" value="RJE81982.1"/>
    <property type="molecule type" value="Genomic_DNA"/>
</dbReference>
<dbReference type="Proteomes" id="UP000284202">
    <property type="component" value="Unassembled WGS sequence"/>
</dbReference>
<sequence>MSNWPDLLLLGGVALCVISVIAAVIQLLQTQPPRGAAITLVIGIVLLFAGAYYSPEPFKPQSILSAWQRISGGDGAAGTDTAPAEGTGAEEAEDGAEAPAN</sequence>
<dbReference type="RefSeq" id="WP_119752080.1">
    <property type="nucleotide sequence ID" value="NZ_QZCG01000022.1"/>
</dbReference>